<keyword evidence="1" id="KW-0472">Membrane</keyword>
<name>A0A5K1IZH5_9ACTN</name>
<evidence type="ECO:0000256" key="1">
    <source>
        <dbReference type="SAM" id="Phobius"/>
    </source>
</evidence>
<feature type="transmembrane region" description="Helical" evidence="1">
    <location>
        <begin position="290"/>
        <end position="315"/>
    </location>
</feature>
<dbReference type="RefSeq" id="WP_152076360.1">
    <property type="nucleotide sequence ID" value="NZ_CAAKNU010000030.1"/>
</dbReference>
<protein>
    <recommendedName>
        <fullName evidence="3">DUF8173 domain-containing protein</fullName>
    </recommendedName>
</protein>
<dbReference type="EMBL" id="CABWIE010000019">
    <property type="protein sequence ID" value="VWL94528.1"/>
    <property type="molecule type" value="Genomic_DNA"/>
</dbReference>
<keyword evidence="2" id="KW-0732">Signal</keyword>
<feature type="transmembrane region" description="Helical" evidence="1">
    <location>
        <begin position="344"/>
        <end position="362"/>
    </location>
</feature>
<keyword evidence="1" id="KW-0812">Transmembrane</keyword>
<evidence type="ECO:0000313" key="4">
    <source>
        <dbReference type="EMBL" id="VWL94528.1"/>
    </source>
</evidence>
<dbReference type="Pfam" id="PF26514">
    <property type="entry name" value="DUF8173"/>
    <property type="match status" value="1"/>
</dbReference>
<keyword evidence="5" id="KW-1185">Reference proteome</keyword>
<organism evidence="4 5">
    <name type="scientific">Collinsella aerofaciens</name>
    <dbReference type="NCBI Taxonomy" id="74426"/>
    <lineage>
        <taxon>Bacteria</taxon>
        <taxon>Bacillati</taxon>
        <taxon>Actinomycetota</taxon>
        <taxon>Coriobacteriia</taxon>
        <taxon>Coriobacteriales</taxon>
        <taxon>Coriobacteriaceae</taxon>
        <taxon>Collinsella</taxon>
    </lineage>
</organism>
<gene>
    <name evidence="4" type="ORF">KCJAJFAP_00047</name>
</gene>
<feature type="transmembrane region" description="Helical" evidence="1">
    <location>
        <begin position="264"/>
        <end position="284"/>
    </location>
</feature>
<feature type="transmembrane region" description="Helical" evidence="1">
    <location>
        <begin position="221"/>
        <end position="243"/>
    </location>
</feature>
<feature type="domain" description="DUF8173" evidence="3">
    <location>
        <begin position="221"/>
        <end position="363"/>
    </location>
</feature>
<dbReference type="AlphaFoldDB" id="A0A5K1IZH5"/>
<feature type="chain" id="PRO_5023884531" description="DUF8173 domain-containing protein" evidence="2">
    <location>
        <begin position="39"/>
        <end position="381"/>
    </location>
</feature>
<dbReference type="InterPro" id="IPR058486">
    <property type="entry name" value="DUF8173"/>
</dbReference>
<proteinExistence type="predicted"/>
<evidence type="ECO:0000256" key="2">
    <source>
        <dbReference type="SAM" id="SignalP"/>
    </source>
</evidence>
<feature type="signal peptide" evidence="2">
    <location>
        <begin position="1"/>
        <end position="38"/>
    </location>
</feature>
<reference evidence="4 5" key="1">
    <citation type="submission" date="2019-10" db="EMBL/GenBank/DDBJ databases">
        <authorList>
            <person name="Wolf R A."/>
        </authorList>
    </citation>
    <scope>NUCLEOTIDE SEQUENCE [LARGE SCALE GENOMIC DNA]</scope>
    <source>
        <strain evidence="4">Collinsella_aerofaciens_MC2</strain>
    </source>
</reference>
<keyword evidence="1" id="KW-1133">Transmembrane helix</keyword>
<accession>A0A5K1IZH5</accession>
<dbReference type="Proteomes" id="UP000361836">
    <property type="component" value="Unassembled WGS sequence"/>
</dbReference>
<evidence type="ECO:0000313" key="5">
    <source>
        <dbReference type="Proteomes" id="UP000361836"/>
    </source>
</evidence>
<feature type="transmembrane region" description="Helical" evidence="1">
    <location>
        <begin position="322"/>
        <end position="338"/>
    </location>
</feature>
<sequence length="381" mass="38916">MPCNLEPSSRCRKVQARIALLFALIALALTVLPTASFAGTDTAGNVLATEVDSNPSGVEGDLYWAGQNLNLDDTSIDRDIIAAGDSLSIRDCTVGGAIRLAARTIDISKTAIDGSVTVAGQHVVLNTGSTANCFYALGETVALRGSAKSAALAGSTVTIDGTVDGDVEVWADKLILGKNARITGTVSAHVSEDPERAAGAEVGALKIDRTENEDTSTVNDVIGGIVAAALSTCFIALLLELIFPRATTSAGGMLHQRPTPLWMSGLLGTVAIVPAVLLLIISIAGLSLAGTLLCGIIGIALVSSAFAGCAIARMVGHNQNRYAMAAVGGIAAGALTAIPLVGDFISGVAFVFTLGYIIQIIWRNAHLKPQQASSTPGLPTA</sequence>
<evidence type="ECO:0000259" key="3">
    <source>
        <dbReference type="Pfam" id="PF26514"/>
    </source>
</evidence>